<dbReference type="PANTHER" id="PTHR46289">
    <property type="entry name" value="52 KDA REPRESSOR OF THE INHIBITOR OF THE PROTEIN KINASE-LIKE PROTEIN-RELATED"/>
    <property type="match status" value="1"/>
</dbReference>
<sequence length="343" mass="39932">MEDSGRLVKSLSDTRWDAHAVATETILKSHPQILKAFECIQEDQSQKGDTRREAENIAKKMQELEFAFMLVFWKEILQHFHRVSQALQKEHVNLKTCTDLYSSLADHLHKSRNEFERFEEAAKIMTPGVDYKSTLTRNRNRKTVFNDGDAPEVSLNARDKFLISAFYAIVDKLEAEMIRRGQVYNDVTVRFSCLVDGSLSQTSQCCKELINAYPKDLNNNLYTELQQFHSYIRHKFPAASKSENNTFNHGELYQVIIRDNIECAFPNVEIAFRIFLTLMVFNCSTKCSFSQLKRTKNPNRSTMKQERLDPLSLLMIEADMLRKINFDDILKDFGRCKSRKKKL</sequence>
<organism evidence="2 3">
    <name type="scientific">Hydra vulgaris</name>
    <name type="common">Hydra</name>
    <name type="synonym">Hydra attenuata</name>
    <dbReference type="NCBI Taxonomy" id="6087"/>
    <lineage>
        <taxon>Eukaryota</taxon>
        <taxon>Metazoa</taxon>
        <taxon>Cnidaria</taxon>
        <taxon>Hydrozoa</taxon>
        <taxon>Hydroidolina</taxon>
        <taxon>Anthoathecata</taxon>
        <taxon>Aplanulata</taxon>
        <taxon>Hydridae</taxon>
        <taxon>Hydra</taxon>
    </lineage>
</organism>
<reference evidence="3" key="1">
    <citation type="submission" date="2025-08" db="UniProtKB">
        <authorList>
            <consortium name="RefSeq"/>
        </authorList>
    </citation>
    <scope>IDENTIFICATION</scope>
</reference>
<keyword evidence="2" id="KW-1185">Reference proteome</keyword>
<dbReference type="InterPro" id="IPR052958">
    <property type="entry name" value="IFN-induced_PKR_regulator"/>
</dbReference>
<gene>
    <name evidence="3" type="primary">LOC136087768</name>
</gene>
<evidence type="ECO:0000313" key="3">
    <source>
        <dbReference type="RefSeq" id="XP_065667306.1"/>
    </source>
</evidence>
<dbReference type="InterPro" id="IPR012337">
    <property type="entry name" value="RNaseH-like_sf"/>
</dbReference>
<dbReference type="SUPFAM" id="SSF53098">
    <property type="entry name" value="Ribonuclease H-like"/>
    <property type="match status" value="1"/>
</dbReference>
<name>A0ABM4CZB4_HYDVU</name>
<protein>
    <submittedName>
        <fullName evidence="3">Uncharacterized protein LOC136087768</fullName>
    </submittedName>
</protein>
<dbReference type="PANTHER" id="PTHR46289:SF14">
    <property type="entry name" value="DUF4371 DOMAIN-CONTAINING PROTEIN"/>
    <property type="match status" value="1"/>
</dbReference>
<feature type="domain" description="HAT C-terminal dimerisation" evidence="1">
    <location>
        <begin position="262"/>
        <end position="309"/>
    </location>
</feature>
<evidence type="ECO:0000313" key="2">
    <source>
        <dbReference type="Proteomes" id="UP001652625"/>
    </source>
</evidence>
<accession>A0ABM4CZB4</accession>
<dbReference type="InterPro" id="IPR008906">
    <property type="entry name" value="HATC_C_dom"/>
</dbReference>
<dbReference type="Pfam" id="PF05699">
    <property type="entry name" value="Dimer_Tnp_hAT"/>
    <property type="match status" value="1"/>
</dbReference>
<dbReference type="RefSeq" id="XP_065667306.1">
    <property type="nucleotide sequence ID" value="XM_065811234.1"/>
</dbReference>
<evidence type="ECO:0000259" key="1">
    <source>
        <dbReference type="Pfam" id="PF05699"/>
    </source>
</evidence>
<dbReference type="Proteomes" id="UP001652625">
    <property type="component" value="Chromosome 12"/>
</dbReference>
<dbReference type="GeneID" id="136087768"/>
<proteinExistence type="predicted"/>